<dbReference type="GO" id="GO:0003700">
    <property type="term" value="F:DNA-binding transcription factor activity"/>
    <property type="evidence" value="ECO:0007669"/>
    <property type="project" value="InterPro"/>
</dbReference>
<evidence type="ECO:0000256" key="3">
    <source>
        <dbReference type="ARBA" id="ARBA00023125"/>
    </source>
</evidence>
<keyword evidence="2" id="KW-0805">Transcription regulation</keyword>
<dbReference type="EMBL" id="JACHDE010000002">
    <property type="protein sequence ID" value="MBB5399477.1"/>
    <property type="molecule type" value="Genomic_DNA"/>
</dbReference>
<dbReference type="Proteomes" id="UP000592820">
    <property type="component" value="Unassembled WGS sequence"/>
</dbReference>
<dbReference type="Gene3D" id="3.40.190.290">
    <property type="match status" value="1"/>
</dbReference>
<keyword evidence="3" id="KW-0238">DNA-binding</keyword>
<comment type="similarity">
    <text evidence="1">Belongs to the LysR transcriptional regulatory family.</text>
</comment>
<evidence type="ECO:0000256" key="2">
    <source>
        <dbReference type="ARBA" id="ARBA00023015"/>
    </source>
</evidence>
<evidence type="ECO:0000259" key="6">
    <source>
        <dbReference type="PROSITE" id="PS50931"/>
    </source>
</evidence>
<reference evidence="7 8" key="1">
    <citation type="submission" date="2020-08" db="EMBL/GenBank/DDBJ databases">
        <title>Genomic Encyclopedia of Type Strains, Phase IV (KMG-V): Genome sequencing to study the core and pangenomes of soil and plant-associated prokaryotes.</title>
        <authorList>
            <person name="Whitman W."/>
        </authorList>
    </citation>
    <scope>NUCLEOTIDE SEQUENCE [LARGE SCALE GENOMIC DNA]</scope>
    <source>
        <strain evidence="7 8">JPY162</strain>
    </source>
</reference>
<dbReference type="Pfam" id="PF00126">
    <property type="entry name" value="HTH_1"/>
    <property type="match status" value="1"/>
</dbReference>
<dbReference type="InterPro" id="IPR000847">
    <property type="entry name" value="LysR_HTH_N"/>
</dbReference>
<gene>
    <name evidence="7" type="ORF">HDG41_001516</name>
</gene>
<dbReference type="InterPro" id="IPR050950">
    <property type="entry name" value="HTH-type_LysR_regulators"/>
</dbReference>
<dbReference type="PANTHER" id="PTHR30419:SF8">
    <property type="entry name" value="NITROGEN ASSIMILATION TRANSCRIPTIONAL ACTIVATOR-RELATED"/>
    <property type="match status" value="1"/>
</dbReference>
<accession>A0A7W8L310</accession>
<evidence type="ECO:0000256" key="5">
    <source>
        <dbReference type="SAM" id="MobiDB-lite"/>
    </source>
</evidence>
<sequence length="332" mass="37035">MTIAAMPDRAKITPQSESENGASAALPGLAMDPRKLLYMVTAIEQGSLSKAAKKLSISQPALTKSMDRLEHELGMQLLTRTPTGIIPTPLGELVYSHAKLIRDEIDLAETRLRADSAATNVVTVGTLPSIASRVLPLAVARWKAQVPNVMLRVIERRQVDLLLGLFRREFDFVIAQTEFFDIFPEGLKQRVLFRDRLCVYARPDHYLFGLVEPSWADLARFPWVSPMIGWHQRAVFEKLVEAEGVPPPQQFIECGSIEFTKTLVAESDHLALLPAHSTIVEVKEGSIKVLPITFPALKRNIAVIFRETAPLNDMHRDFIAHLEAVGKELCTE</sequence>
<comment type="caution">
    <text evidence="7">The sequence shown here is derived from an EMBL/GenBank/DDBJ whole genome shotgun (WGS) entry which is preliminary data.</text>
</comment>
<dbReference type="InterPro" id="IPR005119">
    <property type="entry name" value="LysR_subst-bd"/>
</dbReference>
<dbReference type="AlphaFoldDB" id="A0A7W8L310"/>
<evidence type="ECO:0000313" key="7">
    <source>
        <dbReference type="EMBL" id="MBB5399477.1"/>
    </source>
</evidence>
<dbReference type="PANTHER" id="PTHR30419">
    <property type="entry name" value="HTH-TYPE TRANSCRIPTIONAL REGULATOR YBHD"/>
    <property type="match status" value="1"/>
</dbReference>
<feature type="domain" description="HTH lysR-type" evidence="6">
    <location>
        <begin position="31"/>
        <end position="88"/>
    </location>
</feature>
<protein>
    <submittedName>
        <fullName evidence="7">LysR family transcriptional regulator of gallate degradation</fullName>
    </submittedName>
</protein>
<organism evidence="7 8">
    <name type="scientific">Paraburkholderia youngii</name>
    <dbReference type="NCBI Taxonomy" id="2782701"/>
    <lineage>
        <taxon>Bacteria</taxon>
        <taxon>Pseudomonadati</taxon>
        <taxon>Pseudomonadota</taxon>
        <taxon>Betaproteobacteria</taxon>
        <taxon>Burkholderiales</taxon>
        <taxon>Burkholderiaceae</taxon>
        <taxon>Paraburkholderia</taxon>
    </lineage>
</organism>
<dbReference type="RefSeq" id="WP_184225715.1">
    <property type="nucleotide sequence ID" value="NZ_JACHDE010000002.1"/>
</dbReference>
<proteinExistence type="inferred from homology"/>
<dbReference type="SUPFAM" id="SSF53850">
    <property type="entry name" value="Periplasmic binding protein-like II"/>
    <property type="match status" value="1"/>
</dbReference>
<evidence type="ECO:0000256" key="1">
    <source>
        <dbReference type="ARBA" id="ARBA00009437"/>
    </source>
</evidence>
<dbReference type="Gene3D" id="1.10.10.10">
    <property type="entry name" value="Winged helix-like DNA-binding domain superfamily/Winged helix DNA-binding domain"/>
    <property type="match status" value="1"/>
</dbReference>
<evidence type="ECO:0000256" key="4">
    <source>
        <dbReference type="ARBA" id="ARBA00023163"/>
    </source>
</evidence>
<keyword evidence="4" id="KW-0804">Transcription</keyword>
<dbReference type="SUPFAM" id="SSF46785">
    <property type="entry name" value="Winged helix' DNA-binding domain"/>
    <property type="match status" value="1"/>
</dbReference>
<dbReference type="GO" id="GO:0005829">
    <property type="term" value="C:cytosol"/>
    <property type="evidence" value="ECO:0007669"/>
    <property type="project" value="TreeGrafter"/>
</dbReference>
<dbReference type="InterPro" id="IPR036390">
    <property type="entry name" value="WH_DNA-bd_sf"/>
</dbReference>
<evidence type="ECO:0000313" key="8">
    <source>
        <dbReference type="Proteomes" id="UP000592820"/>
    </source>
</evidence>
<dbReference type="GO" id="GO:0003677">
    <property type="term" value="F:DNA binding"/>
    <property type="evidence" value="ECO:0007669"/>
    <property type="project" value="UniProtKB-KW"/>
</dbReference>
<dbReference type="PRINTS" id="PR00039">
    <property type="entry name" value="HTHLYSR"/>
</dbReference>
<dbReference type="Pfam" id="PF03466">
    <property type="entry name" value="LysR_substrate"/>
    <property type="match status" value="1"/>
</dbReference>
<name>A0A7W8L310_9BURK</name>
<dbReference type="PROSITE" id="PS50931">
    <property type="entry name" value="HTH_LYSR"/>
    <property type="match status" value="1"/>
</dbReference>
<dbReference type="InterPro" id="IPR036388">
    <property type="entry name" value="WH-like_DNA-bd_sf"/>
</dbReference>
<feature type="region of interest" description="Disordered" evidence="5">
    <location>
        <begin position="1"/>
        <end position="26"/>
    </location>
</feature>